<proteinExistence type="predicted"/>
<evidence type="ECO:0000313" key="3">
    <source>
        <dbReference type="EMBL" id="MFD2724653.1"/>
    </source>
</evidence>
<comment type="caution">
    <text evidence="3">The sequence shown here is derived from an EMBL/GenBank/DDBJ whole genome shotgun (WGS) entry which is preliminary data.</text>
</comment>
<dbReference type="InterPro" id="IPR003399">
    <property type="entry name" value="Mce/MlaD"/>
</dbReference>
<evidence type="ECO:0000313" key="4">
    <source>
        <dbReference type="Proteomes" id="UP001597476"/>
    </source>
</evidence>
<evidence type="ECO:0000259" key="2">
    <source>
        <dbReference type="Pfam" id="PF02470"/>
    </source>
</evidence>
<keyword evidence="1" id="KW-1133">Transmembrane helix</keyword>
<protein>
    <submittedName>
        <fullName evidence="3">MlaD family protein</fullName>
    </submittedName>
</protein>
<keyword evidence="4" id="KW-1185">Reference proteome</keyword>
<name>A0ABW5T7U0_9FLAO</name>
<feature type="transmembrane region" description="Helical" evidence="1">
    <location>
        <begin position="12"/>
        <end position="30"/>
    </location>
</feature>
<sequence length="331" mass="36535">MKKTGNQTLKLGVFVIIGLLLFIAAIYLIGERKNMFAKTFTISANFNNVNGLLQGNNVRYSGINVGTVKTISMINDSTINVSMAIDEKMAKHIKKNAIATIGTDGLVGNMIVNITPGNGNTPTISQGDIIKSYSKIGTDDMLNTLNVTNENAALLTAKLLDIVNNITDGEGTLGMLINDSVTAKNFEQTIYNLKLTSHEAHKTIRGLNDIIKSVDLNESVAGVLLNDSIEAQKVKRIIYNLDESSNKIKTVISNLNETLLNIKDGNGALNYLSNDKEFVKTLEETIKSINEGAEKFDQNMEAFKHNFLTRRYFKKLEKQKKSEVPETKKQQ</sequence>
<feature type="domain" description="Mce/MlaD" evidence="2">
    <location>
        <begin position="40"/>
        <end position="117"/>
    </location>
</feature>
<dbReference type="PANTHER" id="PTHR33371:SF4">
    <property type="entry name" value="INTERMEMBRANE PHOSPHOLIPID TRANSPORT SYSTEM BINDING PROTEIN MLAD"/>
    <property type="match status" value="1"/>
</dbReference>
<dbReference type="PANTHER" id="PTHR33371">
    <property type="entry name" value="INTERMEMBRANE PHOSPHOLIPID TRANSPORT SYSTEM BINDING PROTEIN MLAD-RELATED"/>
    <property type="match status" value="1"/>
</dbReference>
<dbReference type="InterPro" id="IPR052336">
    <property type="entry name" value="MlaD_Phospholipid_Transporter"/>
</dbReference>
<evidence type="ECO:0000256" key="1">
    <source>
        <dbReference type="SAM" id="Phobius"/>
    </source>
</evidence>
<dbReference type="EMBL" id="JBHULY010000002">
    <property type="protein sequence ID" value="MFD2724653.1"/>
    <property type="molecule type" value="Genomic_DNA"/>
</dbReference>
<dbReference type="Proteomes" id="UP001597476">
    <property type="component" value="Unassembled WGS sequence"/>
</dbReference>
<accession>A0ABW5T7U0</accession>
<gene>
    <name evidence="3" type="ORF">ACFSR8_00375</name>
</gene>
<reference evidence="4" key="1">
    <citation type="journal article" date="2019" name="Int. J. Syst. Evol. Microbiol.">
        <title>The Global Catalogue of Microorganisms (GCM) 10K type strain sequencing project: providing services to taxonomists for standard genome sequencing and annotation.</title>
        <authorList>
            <consortium name="The Broad Institute Genomics Platform"/>
            <consortium name="The Broad Institute Genome Sequencing Center for Infectious Disease"/>
            <person name="Wu L."/>
            <person name="Ma J."/>
        </authorList>
    </citation>
    <scope>NUCLEOTIDE SEQUENCE [LARGE SCALE GENOMIC DNA]</scope>
    <source>
        <strain evidence="4">KCTC 42398</strain>
    </source>
</reference>
<keyword evidence="1" id="KW-0472">Membrane</keyword>
<keyword evidence="1" id="KW-0812">Transmembrane</keyword>
<dbReference type="RefSeq" id="WP_380287893.1">
    <property type="nucleotide sequence ID" value="NZ_JBHULY010000002.1"/>
</dbReference>
<dbReference type="Pfam" id="PF02470">
    <property type="entry name" value="MlaD"/>
    <property type="match status" value="1"/>
</dbReference>
<organism evidence="3 4">
    <name type="scientific">Hyunsoonleella rubra</name>
    <dbReference type="NCBI Taxonomy" id="1737062"/>
    <lineage>
        <taxon>Bacteria</taxon>
        <taxon>Pseudomonadati</taxon>
        <taxon>Bacteroidota</taxon>
        <taxon>Flavobacteriia</taxon>
        <taxon>Flavobacteriales</taxon>
        <taxon>Flavobacteriaceae</taxon>
    </lineage>
</organism>